<feature type="transmembrane region" description="Helical" evidence="5">
    <location>
        <begin position="196"/>
        <end position="212"/>
    </location>
</feature>
<evidence type="ECO:0000313" key="7">
    <source>
        <dbReference type="EMBL" id="MBE9070066.1"/>
    </source>
</evidence>
<evidence type="ECO:0000256" key="3">
    <source>
        <dbReference type="ARBA" id="ARBA00022989"/>
    </source>
</evidence>
<keyword evidence="3 5" id="KW-1133">Transmembrane helix</keyword>
<evidence type="ECO:0000313" key="8">
    <source>
        <dbReference type="Proteomes" id="UP000615026"/>
    </source>
</evidence>
<sequence>MTFFLPKSLTWPTPASLVQELQPETLISSFLAGSITGLIGVIRAISYAALIFSGSLAVHLNVGVGIAIFSSAAISIVVTFMSSLPGMIATPLAAPTAVLAILAAQIASTLATSATSTELLVTVVMAISIGSIITGITLWFLGAIGGGNALQFIPYPVVGGFMAATGWLLVRGAVQVMTDEPLTFSHLAWFIEPDPLLHWGTGLGIAVILLAFTKRYQQAMVMPGILLAATGLFYGAVWQSHLPLTTIRAQGWLLGPFPAGNLWQPLTFSDLGQVHWAVIAQHSSTLGLLVFVSLLSLVLTNGGIELALGRDLDLNQELRAVGLANVIAGLGSTMAGNQALPSTLLVHKMGAASRLTGLFKALPCIAVLLLGPAFLAYFPKPILGSLLLFLGLELLWQWLYQIWFRLAWYDYLTIVVTLVVINRVDFIVGILVGLVMTAVQFLYQCTQTSPIEPGVLSGELDSQAVATAQSDDVKNCLDINQGTIDWIDLQGFLFFGNAASLFQQVRSHILHPTTRRSPDYLVLNFQSVLGIDASAVLSFSKLSKLARDRQLTLVFSQASEPLQQQLSRGQGMDLDSNYCLLCETQEQTIQAITKLKILTTPRPEGAGIPWSVT</sequence>
<feature type="transmembrane region" description="Helical" evidence="5">
    <location>
        <begin position="30"/>
        <end position="52"/>
    </location>
</feature>
<dbReference type="EMBL" id="JADEXP010000367">
    <property type="protein sequence ID" value="MBE9070066.1"/>
    <property type="molecule type" value="Genomic_DNA"/>
</dbReference>
<comment type="subcellular location">
    <subcellularLocation>
        <location evidence="1">Membrane</location>
        <topology evidence="1">Multi-pass membrane protein</topology>
    </subcellularLocation>
</comment>
<feature type="transmembrane region" description="Helical" evidence="5">
    <location>
        <begin position="58"/>
        <end position="80"/>
    </location>
</feature>
<dbReference type="Gene3D" id="3.30.750.24">
    <property type="entry name" value="STAS domain"/>
    <property type="match status" value="1"/>
</dbReference>
<dbReference type="Pfam" id="PF00916">
    <property type="entry name" value="Sulfate_transp"/>
    <property type="match status" value="1"/>
</dbReference>
<feature type="transmembrane region" description="Helical" evidence="5">
    <location>
        <begin position="358"/>
        <end position="378"/>
    </location>
</feature>
<dbReference type="SUPFAM" id="SSF52091">
    <property type="entry name" value="SpoIIaa-like"/>
    <property type="match status" value="1"/>
</dbReference>
<feature type="transmembrane region" description="Helical" evidence="5">
    <location>
        <begin position="219"/>
        <end position="238"/>
    </location>
</feature>
<dbReference type="PANTHER" id="PTHR43310:SF2">
    <property type="entry name" value="SLC26A_SULP TRANSPORTER DOMAIN-CONTAINING PROTEIN"/>
    <property type="match status" value="1"/>
</dbReference>
<feature type="transmembrane region" description="Helical" evidence="5">
    <location>
        <begin position="119"/>
        <end position="141"/>
    </location>
</feature>
<keyword evidence="4 5" id="KW-0472">Membrane</keyword>
<keyword evidence="8" id="KW-1185">Reference proteome</keyword>
<dbReference type="RefSeq" id="WP_193995952.1">
    <property type="nucleotide sequence ID" value="NZ_JADEXP010000367.1"/>
</dbReference>
<dbReference type="PROSITE" id="PS50801">
    <property type="entry name" value="STAS"/>
    <property type="match status" value="1"/>
</dbReference>
<dbReference type="Proteomes" id="UP000615026">
    <property type="component" value="Unassembled WGS sequence"/>
</dbReference>
<organism evidence="7 8">
    <name type="scientific">Leptolyngbya cf. ectocarpi LEGE 11479</name>
    <dbReference type="NCBI Taxonomy" id="1828722"/>
    <lineage>
        <taxon>Bacteria</taxon>
        <taxon>Bacillati</taxon>
        <taxon>Cyanobacteriota</taxon>
        <taxon>Cyanophyceae</taxon>
        <taxon>Leptolyngbyales</taxon>
        <taxon>Leptolyngbyaceae</taxon>
        <taxon>Leptolyngbya group</taxon>
        <taxon>Leptolyngbya</taxon>
    </lineage>
</organism>
<protein>
    <submittedName>
        <fullName evidence="7">SulP family inorganic anion transporter</fullName>
    </submittedName>
</protein>
<evidence type="ECO:0000259" key="6">
    <source>
        <dbReference type="PROSITE" id="PS50801"/>
    </source>
</evidence>
<dbReference type="InterPro" id="IPR002645">
    <property type="entry name" value="STAS_dom"/>
</dbReference>
<dbReference type="InterPro" id="IPR011547">
    <property type="entry name" value="SLC26A/SulP_dom"/>
</dbReference>
<reference evidence="7" key="1">
    <citation type="submission" date="2020-10" db="EMBL/GenBank/DDBJ databases">
        <authorList>
            <person name="Castelo-Branco R."/>
            <person name="Eusebio N."/>
            <person name="Adriana R."/>
            <person name="Vieira A."/>
            <person name="Brugerolle De Fraissinette N."/>
            <person name="Rezende De Castro R."/>
            <person name="Schneider M.P."/>
            <person name="Vasconcelos V."/>
            <person name="Leao P.N."/>
        </authorList>
    </citation>
    <scope>NUCLEOTIDE SEQUENCE</scope>
    <source>
        <strain evidence="7">LEGE 11479</strain>
    </source>
</reference>
<proteinExistence type="predicted"/>
<evidence type="ECO:0000256" key="2">
    <source>
        <dbReference type="ARBA" id="ARBA00022692"/>
    </source>
</evidence>
<comment type="caution">
    <text evidence="7">The sequence shown here is derived from an EMBL/GenBank/DDBJ whole genome shotgun (WGS) entry which is preliminary data.</text>
</comment>
<dbReference type="PANTHER" id="PTHR43310">
    <property type="entry name" value="SULFATE TRANSPORTER YBAR-RELATED"/>
    <property type="match status" value="1"/>
</dbReference>
<dbReference type="Pfam" id="PF01740">
    <property type="entry name" value="STAS"/>
    <property type="match status" value="1"/>
</dbReference>
<feature type="transmembrane region" description="Helical" evidence="5">
    <location>
        <begin position="286"/>
        <end position="308"/>
    </location>
</feature>
<name>A0A928ZZ33_LEPEC</name>
<dbReference type="InterPro" id="IPR052706">
    <property type="entry name" value="Membrane-Transporter-like"/>
</dbReference>
<dbReference type="InterPro" id="IPR036513">
    <property type="entry name" value="STAS_dom_sf"/>
</dbReference>
<keyword evidence="2 5" id="KW-0812">Transmembrane</keyword>
<gene>
    <name evidence="7" type="ORF">IQ260_25835</name>
</gene>
<feature type="transmembrane region" description="Helical" evidence="5">
    <location>
        <begin position="92"/>
        <end position="113"/>
    </location>
</feature>
<feature type="domain" description="STAS" evidence="6">
    <location>
        <begin position="487"/>
        <end position="568"/>
    </location>
</feature>
<evidence type="ECO:0000256" key="5">
    <source>
        <dbReference type="SAM" id="Phobius"/>
    </source>
</evidence>
<evidence type="ECO:0000256" key="1">
    <source>
        <dbReference type="ARBA" id="ARBA00004141"/>
    </source>
</evidence>
<feature type="transmembrane region" description="Helical" evidence="5">
    <location>
        <begin position="153"/>
        <end position="176"/>
    </location>
</feature>
<dbReference type="GO" id="GO:0016020">
    <property type="term" value="C:membrane"/>
    <property type="evidence" value="ECO:0007669"/>
    <property type="project" value="UniProtKB-SubCell"/>
</dbReference>
<dbReference type="AlphaFoldDB" id="A0A928ZZ33"/>
<accession>A0A928ZZ33</accession>
<dbReference type="CDD" id="cd07042">
    <property type="entry name" value="STAS_SulP_like_sulfate_transporter"/>
    <property type="match status" value="1"/>
</dbReference>
<evidence type="ECO:0000256" key="4">
    <source>
        <dbReference type="ARBA" id="ARBA00023136"/>
    </source>
</evidence>